<dbReference type="EMBL" id="CP034593">
    <property type="protein sequence ID" value="AZQ78250.1"/>
    <property type="molecule type" value="Genomic_DNA"/>
</dbReference>
<dbReference type="Proteomes" id="UP000280344">
    <property type="component" value="Chromosome"/>
</dbReference>
<evidence type="ECO:0000313" key="2">
    <source>
        <dbReference type="EMBL" id="AZQ78250.1"/>
    </source>
</evidence>
<proteinExistence type="predicted"/>
<dbReference type="Gene3D" id="3.30.420.10">
    <property type="entry name" value="Ribonuclease H-like superfamily/Ribonuclease H"/>
    <property type="match status" value="1"/>
</dbReference>
<dbReference type="GO" id="GO:0003676">
    <property type="term" value="F:nucleic acid binding"/>
    <property type="evidence" value="ECO:0007669"/>
    <property type="project" value="InterPro"/>
</dbReference>
<name>A0A3Q9G615_9ACTO</name>
<dbReference type="SUPFAM" id="SSF53098">
    <property type="entry name" value="Ribonuclease H-like"/>
    <property type="match status" value="1"/>
</dbReference>
<dbReference type="InterPro" id="IPR036397">
    <property type="entry name" value="RNaseH_sf"/>
</dbReference>
<gene>
    <name evidence="2" type="ORF">EJ997_10850</name>
</gene>
<organism evidence="2 3">
    <name type="scientific">Flaviflexus ciconiae</name>
    <dbReference type="NCBI Taxonomy" id="2496867"/>
    <lineage>
        <taxon>Bacteria</taxon>
        <taxon>Bacillati</taxon>
        <taxon>Actinomycetota</taxon>
        <taxon>Actinomycetes</taxon>
        <taxon>Actinomycetales</taxon>
        <taxon>Actinomycetaceae</taxon>
        <taxon>Flaviflexus</taxon>
    </lineage>
</organism>
<dbReference type="OrthoDB" id="4281720at2"/>
<evidence type="ECO:0000313" key="3">
    <source>
        <dbReference type="Proteomes" id="UP000280344"/>
    </source>
</evidence>
<protein>
    <recommendedName>
        <fullName evidence="1">Integrase catalytic domain-containing protein</fullName>
    </recommendedName>
</protein>
<feature type="domain" description="Integrase catalytic" evidence="1">
    <location>
        <begin position="10"/>
        <end position="76"/>
    </location>
</feature>
<dbReference type="KEGG" id="flh:EJ997_10850"/>
<dbReference type="PANTHER" id="PTHR46889:SF4">
    <property type="entry name" value="TRANSPOSASE INSO FOR INSERTION SEQUENCE ELEMENT IS911B-RELATED"/>
    <property type="match status" value="1"/>
</dbReference>
<accession>A0A3Q9G615</accession>
<dbReference type="Pfam" id="PF13683">
    <property type="entry name" value="rve_3"/>
    <property type="match status" value="1"/>
</dbReference>
<sequence>MVYNERLAKYGITASTGTVGFSYDNALAENVNGSYKNELIHRRRWAGVAEVEIATFEWVTWWNDYRLHQSPSYRTPADVESEFGKNSAAQEKIENKAHAKEQNPRHFILPYLR</sequence>
<evidence type="ECO:0000259" key="1">
    <source>
        <dbReference type="Pfam" id="PF13683"/>
    </source>
</evidence>
<dbReference type="GO" id="GO:0015074">
    <property type="term" value="P:DNA integration"/>
    <property type="evidence" value="ECO:0007669"/>
    <property type="project" value="InterPro"/>
</dbReference>
<dbReference type="AlphaFoldDB" id="A0A3Q9G615"/>
<dbReference type="InterPro" id="IPR001584">
    <property type="entry name" value="Integrase_cat-core"/>
</dbReference>
<dbReference type="PANTHER" id="PTHR46889">
    <property type="entry name" value="TRANSPOSASE INSF FOR INSERTION SEQUENCE IS3B-RELATED"/>
    <property type="match status" value="1"/>
</dbReference>
<keyword evidence="3" id="KW-1185">Reference proteome</keyword>
<dbReference type="InterPro" id="IPR012337">
    <property type="entry name" value="RNaseH-like_sf"/>
</dbReference>
<dbReference type="InterPro" id="IPR050900">
    <property type="entry name" value="Transposase_IS3/IS150/IS904"/>
</dbReference>
<reference evidence="2 3" key="1">
    <citation type="submission" date="2018-12" db="EMBL/GenBank/DDBJ databases">
        <title>Complete genome sequence of Flaviflexus sp. H23T48.</title>
        <authorList>
            <person name="Bae J.-W."/>
            <person name="Lee J.-Y."/>
        </authorList>
    </citation>
    <scope>NUCLEOTIDE SEQUENCE [LARGE SCALE GENOMIC DNA]</scope>
    <source>
        <strain evidence="2 3">H23T48</strain>
    </source>
</reference>